<keyword evidence="1" id="KW-0812">Transmembrane</keyword>
<organism evidence="2 3">
    <name type="scientific">Bradyrhizobium oligotrophicum S58</name>
    <dbReference type="NCBI Taxonomy" id="1245469"/>
    <lineage>
        <taxon>Bacteria</taxon>
        <taxon>Pseudomonadati</taxon>
        <taxon>Pseudomonadota</taxon>
        <taxon>Alphaproteobacteria</taxon>
        <taxon>Hyphomicrobiales</taxon>
        <taxon>Nitrobacteraceae</taxon>
        <taxon>Bradyrhizobium</taxon>
    </lineage>
</organism>
<dbReference type="RefSeq" id="WP_015664027.1">
    <property type="nucleotide sequence ID" value="NC_020453.1"/>
</dbReference>
<dbReference type="InterPro" id="IPR012902">
    <property type="entry name" value="N_methyl_site"/>
</dbReference>
<dbReference type="Proteomes" id="UP000011841">
    <property type="component" value="Chromosome"/>
</dbReference>
<dbReference type="SUPFAM" id="SSF54523">
    <property type="entry name" value="Pili subunits"/>
    <property type="match status" value="1"/>
</dbReference>
<keyword evidence="3" id="KW-1185">Reference proteome</keyword>
<evidence type="ECO:0000313" key="2">
    <source>
        <dbReference type="EMBL" id="BAM86892.1"/>
    </source>
</evidence>
<dbReference type="NCBIfam" id="TIGR02532">
    <property type="entry name" value="IV_pilin_GFxxxE"/>
    <property type="match status" value="1"/>
</dbReference>
<dbReference type="PATRIC" id="fig|1245469.3.peg.900"/>
<dbReference type="AlphaFoldDB" id="M4Z2A0"/>
<dbReference type="OrthoDB" id="8253460at2"/>
<gene>
    <name evidence="2" type="ORF">S58_08810</name>
</gene>
<accession>M4Z2A0</accession>
<dbReference type="eggNOG" id="COG2165">
    <property type="taxonomic scope" value="Bacteria"/>
</dbReference>
<dbReference type="GeneID" id="301814867"/>
<dbReference type="KEGG" id="aol:S58_08810"/>
<sequence>MTPATAEVKHADGDDAGFTLVEILVALAMLSVGLALVMSLFSTGLSRTGMAERVAGAVALAQSLMAQVGNSIPLRTETRDGAEANGYRWRLAMQPYRPAPNSDARPVELYQISVQVGWLEGQDPRSYALSTLRLGPRVSKSQ</sequence>
<keyword evidence="1" id="KW-0472">Membrane</keyword>
<feature type="transmembrane region" description="Helical" evidence="1">
    <location>
        <begin position="20"/>
        <end position="41"/>
    </location>
</feature>
<reference evidence="2 3" key="1">
    <citation type="journal article" date="2013" name="Appl. Environ. Microbiol.">
        <title>Genome analysis suggests that the soil oligotrophic bacterium Agromonas oligotrophica (Bradyrhizobium oligotrophicum) is a nitrogen-fixing symbiont of Aeschynomene indica.</title>
        <authorList>
            <person name="Okubo T."/>
            <person name="Fukushima S."/>
            <person name="Itakura M."/>
            <person name="Oshima K."/>
            <person name="Longtonglang A."/>
            <person name="Teaumroong N."/>
            <person name="Mitsui H."/>
            <person name="Hattori M."/>
            <person name="Hattori R."/>
            <person name="Hattori T."/>
            <person name="Minamisawa K."/>
        </authorList>
    </citation>
    <scope>NUCLEOTIDE SEQUENCE [LARGE SCALE GENOMIC DNA]</scope>
    <source>
        <strain evidence="2 3">S58</strain>
    </source>
</reference>
<proteinExistence type="predicted"/>
<dbReference type="HOGENOM" id="CLU_130289_0_0_5"/>
<keyword evidence="1" id="KW-1133">Transmembrane helix</keyword>
<dbReference type="STRING" id="1245469.S58_08810"/>
<dbReference type="Pfam" id="PF07963">
    <property type="entry name" value="N_methyl"/>
    <property type="match status" value="1"/>
</dbReference>
<dbReference type="PROSITE" id="PS00409">
    <property type="entry name" value="PROKAR_NTER_METHYL"/>
    <property type="match status" value="1"/>
</dbReference>
<dbReference type="InterPro" id="IPR045584">
    <property type="entry name" value="Pilin-like"/>
</dbReference>
<dbReference type="EMBL" id="AP012603">
    <property type="protein sequence ID" value="BAM86892.1"/>
    <property type="molecule type" value="Genomic_DNA"/>
</dbReference>
<evidence type="ECO:0000313" key="3">
    <source>
        <dbReference type="Proteomes" id="UP000011841"/>
    </source>
</evidence>
<name>M4Z2A0_9BRAD</name>
<protein>
    <submittedName>
        <fullName evidence="2">General secretion pathway protein I</fullName>
    </submittedName>
</protein>
<evidence type="ECO:0000256" key="1">
    <source>
        <dbReference type="SAM" id="Phobius"/>
    </source>
</evidence>